<accession>W5WEF3</accession>
<dbReference type="HOGENOM" id="CLU_1000336_0_0_11"/>
<sequence>MALFAGNGNQELVRAISLRDDGRAPVRDAESAGTPDYDNYFRIDRGGTDESTWWAGAHSVIRQVVEDLAITDLTAEQRAELLSGINRLLLASALAPAETGAAIPSPRSPMSQQQVAARRWKLGHHLFHHVLSLMNSRIDAISAALHGEDWTGIKVMLDELTVLYDAATATMHYASNFPPDAYENTVRPSMEPPWMPPGFSGVFNQEHAVLLRRLGDLKPRLRGTRATERMPEPVARSARALWKSQSRNRREHKLICEKFVPGGESLLQQHFDETSGED</sequence>
<dbReference type="STRING" id="1449976.KALB_5851"/>
<reference evidence="1 2" key="1">
    <citation type="journal article" date="2014" name="BMC Genomics">
        <title>Complete genome sequence of producer of the glycopeptide antibiotic Aculeximycin Kutzneria albida DSM 43870T, a representative of minor genus of Pseudonocardiaceae.</title>
        <authorList>
            <person name="Rebets Y."/>
            <person name="Tokovenko B."/>
            <person name="Lushchyk I."/>
            <person name="Ruckert C."/>
            <person name="Zaburannyi N."/>
            <person name="Bechthold A."/>
            <person name="Kalinowski J."/>
            <person name="Luzhetskyy A."/>
        </authorList>
    </citation>
    <scope>NUCLEOTIDE SEQUENCE [LARGE SCALE GENOMIC DNA]</scope>
    <source>
        <strain evidence="1">DSM 43870</strain>
    </source>
</reference>
<proteinExistence type="predicted"/>
<gene>
    <name evidence="1" type="ORF">KALB_5851</name>
</gene>
<dbReference type="eggNOG" id="ENOG5032FI1">
    <property type="taxonomic scope" value="Bacteria"/>
</dbReference>
<organism evidence="1 2">
    <name type="scientific">Kutzneria albida DSM 43870</name>
    <dbReference type="NCBI Taxonomy" id="1449976"/>
    <lineage>
        <taxon>Bacteria</taxon>
        <taxon>Bacillati</taxon>
        <taxon>Actinomycetota</taxon>
        <taxon>Actinomycetes</taxon>
        <taxon>Pseudonocardiales</taxon>
        <taxon>Pseudonocardiaceae</taxon>
        <taxon>Kutzneria</taxon>
    </lineage>
</organism>
<keyword evidence="2" id="KW-1185">Reference proteome</keyword>
<evidence type="ECO:0000313" key="1">
    <source>
        <dbReference type="EMBL" id="AHH99212.1"/>
    </source>
</evidence>
<dbReference type="Proteomes" id="UP000019225">
    <property type="component" value="Chromosome"/>
</dbReference>
<dbReference type="KEGG" id="kal:KALB_5851"/>
<protein>
    <submittedName>
        <fullName evidence="1">Uncharacterized protein</fullName>
    </submittedName>
</protein>
<evidence type="ECO:0000313" key="2">
    <source>
        <dbReference type="Proteomes" id="UP000019225"/>
    </source>
</evidence>
<dbReference type="EMBL" id="CP007155">
    <property type="protein sequence ID" value="AHH99212.1"/>
    <property type="molecule type" value="Genomic_DNA"/>
</dbReference>
<name>W5WEF3_9PSEU</name>
<dbReference type="AlphaFoldDB" id="W5WEF3"/>
<dbReference type="RefSeq" id="WP_025359140.1">
    <property type="nucleotide sequence ID" value="NZ_CP007155.1"/>
</dbReference>